<dbReference type="InterPro" id="IPR039424">
    <property type="entry name" value="SBP_5"/>
</dbReference>
<dbReference type="GO" id="GO:0015833">
    <property type="term" value="P:peptide transport"/>
    <property type="evidence" value="ECO:0007669"/>
    <property type="project" value="TreeGrafter"/>
</dbReference>
<evidence type="ECO:0000256" key="3">
    <source>
        <dbReference type="ARBA" id="ARBA00022729"/>
    </source>
</evidence>
<dbReference type="GO" id="GO:0030288">
    <property type="term" value="C:outer membrane-bounded periplasmic space"/>
    <property type="evidence" value="ECO:0007669"/>
    <property type="project" value="TreeGrafter"/>
</dbReference>
<dbReference type="InterPro" id="IPR030678">
    <property type="entry name" value="Peptide/Ni-bd"/>
</dbReference>
<dbReference type="GO" id="GO:0043190">
    <property type="term" value="C:ATP-binding cassette (ABC) transporter complex"/>
    <property type="evidence" value="ECO:0007669"/>
    <property type="project" value="InterPro"/>
</dbReference>
<name>A0A1C2DE88_9HYPH</name>
<dbReference type="OrthoDB" id="9803988at2"/>
<accession>A0A1C2DE88</accession>
<dbReference type="AlphaFoldDB" id="A0A1C2DE88"/>
<keyword evidence="7" id="KW-1185">Reference proteome</keyword>
<protein>
    <recommendedName>
        <fullName evidence="5">Solute-binding protein family 5 domain-containing protein</fullName>
    </recommendedName>
</protein>
<dbReference type="Pfam" id="PF00496">
    <property type="entry name" value="SBP_bac_5"/>
    <property type="match status" value="1"/>
</dbReference>
<dbReference type="InterPro" id="IPR000914">
    <property type="entry name" value="SBP_5_dom"/>
</dbReference>
<feature type="chain" id="PRO_5008659222" description="Solute-binding protein family 5 domain-containing protein" evidence="4">
    <location>
        <begin position="29"/>
        <end position="621"/>
    </location>
</feature>
<feature type="signal peptide" evidence="4">
    <location>
        <begin position="1"/>
        <end position="28"/>
    </location>
</feature>
<organism evidence="6 7">
    <name type="scientific">Mesorhizobium hungaricum</name>
    <dbReference type="NCBI Taxonomy" id="1566387"/>
    <lineage>
        <taxon>Bacteria</taxon>
        <taxon>Pseudomonadati</taxon>
        <taxon>Pseudomonadota</taxon>
        <taxon>Alphaproteobacteria</taxon>
        <taxon>Hyphomicrobiales</taxon>
        <taxon>Phyllobacteriaceae</taxon>
        <taxon>Mesorhizobium</taxon>
    </lineage>
</organism>
<dbReference type="PANTHER" id="PTHR30290">
    <property type="entry name" value="PERIPLASMIC BINDING COMPONENT OF ABC TRANSPORTER"/>
    <property type="match status" value="1"/>
</dbReference>
<evidence type="ECO:0000259" key="5">
    <source>
        <dbReference type="Pfam" id="PF00496"/>
    </source>
</evidence>
<dbReference type="GO" id="GO:1904680">
    <property type="term" value="F:peptide transmembrane transporter activity"/>
    <property type="evidence" value="ECO:0007669"/>
    <property type="project" value="TreeGrafter"/>
</dbReference>
<dbReference type="RefSeq" id="WP_024923358.1">
    <property type="nucleotide sequence ID" value="NZ_MDEO01000036.1"/>
</dbReference>
<dbReference type="PROSITE" id="PS51318">
    <property type="entry name" value="TAT"/>
    <property type="match status" value="1"/>
</dbReference>
<feature type="domain" description="Solute-binding protein family 5" evidence="5">
    <location>
        <begin position="120"/>
        <end position="524"/>
    </location>
</feature>
<dbReference type="EMBL" id="MDEO01000036">
    <property type="protein sequence ID" value="OCX13037.1"/>
    <property type="molecule type" value="Genomic_DNA"/>
</dbReference>
<dbReference type="PANTHER" id="PTHR30290:SF64">
    <property type="entry name" value="ABC TRANSPORTER PERIPLASMIC BINDING PROTEIN"/>
    <property type="match status" value="1"/>
</dbReference>
<evidence type="ECO:0000313" key="7">
    <source>
        <dbReference type="Proteomes" id="UP000094412"/>
    </source>
</evidence>
<dbReference type="InterPro" id="IPR006311">
    <property type="entry name" value="TAT_signal"/>
</dbReference>
<dbReference type="Gene3D" id="3.40.190.10">
    <property type="entry name" value="Periplasmic binding protein-like II"/>
    <property type="match status" value="1"/>
</dbReference>
<reference evidence="6 7" key="1">
    <citation type="submission" date="2016-08" db="EMBL/GenBank/DDBJ databases">
        <title>Whole genome sequence of Mesorhizobium sp. strain UASWS1009 isolated from industrial sewage.</title>
        <authorList>
            <person name="Crovadore J."/>
            <person name="Calmin G."/>
            <person name="Chablais R."/>
            <person name="Cochard B."/>
            <person name="Lefort F."/>
        </authorList>
    </citation>
    <scope>NUCLEOTIDE SEQUENCE [LARGE SCALE GENOMIC DNA]</scope>
    <source>
        <strain evidence="6 7">UASWS1009</strain>
    </source>
</reference>
<dbReference type="Gene3D" id="3.10.105.10">
    <property type="entry name" value="Dipeptide-binding Protein, Domain 3"/>
    <property type="match status" value="1"/>
</dbReference>
<dbReference type="STRING" id="1566387.QV13_26165"/>
<evidence type="ECO:0000256" key="2">
    <source>
        <dbReference type="ARBA" id="ARBA00005695"/>
    </source>
</evidence>
<evidence type="ECO:0000313" key="6">
    <source>
        <dbReference type="EMBL" id="OCX13037.1"/>
    </source>
</evidence>
<comment type="caution">
    <text evidence="6">The sequence shown here is derived from an EMBL/GenBank/DDBJ whole genome shotgun (WGS) entry which is preliminary data.</text>
</comment>
<dbReference type="PIRSF" id="PIRSF002741">
    <property type="entry name" value="MppA"/>
    <property type="match status" value="1"/>
</dbReference>
<comment type="subcellular location">
    <subcellularLocation>
        <location evidence="1">Periplasm</location>
    </subcellularLocation>
</comment>
<dbReference type="GO" id="GO:0042884">
    <property type="term" value="P:microcin transport"/>
    <property type="evidence" value="ECO:0007669"/>
    <property type="project" value="TreeGrafter"/>
</dbReference>
<gene>
    <name evidence="6" type="ORF">QV13_26165</name>
</gene>
<evidence type="ECO:0000256" key="4">
    <source>
        <dbReference type="SAM" id="SignalP"/>
    </source>
</evidence>
<sequence length="621" mass="69723">MAGPSRREVLALGAATAAATLLPSRVFAASPTQTPLYGLSAFGDLKYAVSFKNFDYVNPDAPKGGTFNFAPSSWVFNQNPQTFNTLNSFILKGDAPPRMELCFDSLMASALDEPDSSYSLVAETVTIAPDRNSFTFKLRPEARFHDGSPLTAEDAAFSYKLLKTDGAPDFSIPLAHLADAIADDKQTLRLVFDGKQTERLILSLIGFPILSKADIEANGFKGGMRPLLGSGAYRVGKVAAGQTIEYERVADYWGKDLPVNRGQNNFDRIRIDFYLERRANFEALKKGDVFFREESVSRSWAIDYDFPAVKEGRVVKREFPTEKRPRMQAMALNQRRDRFHDIKVREAIGFCFDFEWTQRNFFYGLYQRSQSLFELSDYRAEGKPTAAELALMEPLRGKVPEEAFGEAVMQPVSDGSGRDRKMLGTASRLLAEAGWKRNGAFVQNDKGETLTLELLTDEEVFSRVLSPFVENMRAIGIDATFRIVDTPQYQRRLSAFDFDLVVVAFQFSPTPTKDDMEQFFHSRSAAMPGTRNYAGVADPAVDALIDAVGVAKDRQSLVVAMHALDRVLRARHDWIPNYLNANHWVAFWDMFGFKEPKPDYAFPVETLWWLDKDKAAKIGKA</sequence>
<evidence type="ECO:0000256" key="1">
    <source>
        <dbReference type="ARBA" id="ARBA00004418"/>
    </source>
</evidence>
<comment type="similarity">
    <text evidence="2">Belongs to the bacterial solute-binding protein 5 family.</text>
</comment>
<dbReference type="Proteomes" id="UP000094412">
    <property type="component" value="Unassembled WGS sequence"/>
</dbReference>
<dbReference type="CDD" id="cd08497">
    <property type="entry name" value="MbnE-like"/>
    <property type="match status" value="1"/>
</dbReference>
<keyword evidence="3 4" id="KW-0732">Signal</keyword>
<proteinExistence type="inferred from homology"/>
<dbReference type="SUPFAM" id="SSF53850">
    <property type="entry name" value="Periplasmic binding protein-like II"/>
    <property type="match status" value="1"/>
</dbReference>